<reference evidence="1 2" key="1">
    <citation type="submission" date="2015-07" db="EMBL/GenBank/DDBJ databases">
        <title>The genome of Dufourea novaeangliae.</title>
        <authorList>
            <person name="Pan H."/>
            <person name="Kapheim K."/>
        </authorList>
    </citation>
    <scope>NUCLEOTIDE SEQUENCE [LARGE SCALE GENOMIC DNA]</scope>
    <source>
        <strain evidence="1">0120121106</strain>
        <tissue evidence="1">Whole body</tissue>
    </source>
</reference>
<proteinExistence type="predicted"/>
<dbReference type="AlphaFoldDB" id="A0A154P4M3"/>
<protein>
    <submittedName>
        <fullName evidence="1">Uncharacterized protein</fullName>
    </submittedName>
</protein>
<accession>A0A154P4M3</accession>
<evidence type="ECO:0000313" key="1">
    <source>
        <dbReference type="EMBL" id="KZC06866.1"/>
    </source>
</evidence>
<dbReference type="EMBL" id="KQ434817">
    <property type="protein sequence ID" value="KZC06866.1"/>
    <property type="molecule type" value="Genomic_DNA"/>
</dbReference>
<dbReference type="Proteomes" id="UP000076502">
    <property type="component" value="Unassembled WGS sequence"/>
</dbReference>
<sequence>MYYSNKIVSNPMVVPVLDVWNERMDLGHIHGVDKNWGHFHKIDSTCRIKAYCPLRRFVIDAS</sequence>
<evidence type="ECO:0000313" key="2">
    <source>
        <dbReference type="Proteomes" id="UP000076502"/>
    </source>
</evidence>
<organism evidence="1 2">
    <name type="scientific">Dufourea novaeangliae</name>
    <name type="common">Sweat bee</name>
    <dbReference type="NCBI Taxonomy" id="178035"/>
    <lineage>
        <taxon>Eukaryota</taxon>
        <taxon>Metazoa</taxon>
        <taxon>Ecdysozoa</taxon>
        <taxon>Arthropoda</taxon>
        <taxon>Hexapoda</taxon>
        <taxon>Insecta</taxon>
        <taxon>Pterygota</taxon>
        <taxon>Neoptera</taxon>
        <taxon>Endopterygota</taxon>
        <taxon>Hymenoptera</taxon>
        <taxon>Apocrita</taxon>
        <taxon>Aculeata</taxon>
        <taxon>Apoidea</taxon>
        <taxon>Anthophila</taxon>
        <taxon>Halictidae</taxon>
        <taxon>Rophitinae</taxon>
        <taxon>Dufourea</taxon>
    </lineage>
</organism>
<name>A0A154P4M3_DUFNO</name>
<gene>
    <name evidence="1" type="ORF">WN55_08962</name>
</gene>
<keyword evidence="2" id="KW-1185">Reference proteome</keyword>